<keyword evidence="2" id="KW-1185">Reference proteome</keyword>
<protein>
    <submittedName>
        <fullName evidence="1">Uncharacterized protein</fullName>
    </submittedName>
</protein>
<reference evidence="1 2" key="1">
    <citation type="submission" date="2022-10" db="EMBL/GenBank/DDBJ databases">
        <title>Identification of biosynthetic pathway for the production of the potent trypsin inhibitor radiosumin.</title>
        <authorList>
            <person name="Fewer D.P."/>
            <person name="Delbaje E."/>
            <person name="Ouyang X."/>
            <person name="Agostino P.D."/>
            <person name="Wahlsten M."/>
            <person name="Jokela J."/>
            <person name="Permi P."/>
            <person name="Haapaniemi E."/>
            <person name="Koistinen H."/>
        </authorList>
    </citation>
    <scope>NUCLEOTIDE SEQUENCE [LARGE SCALE GENOMIC DNA]</scope>
    <source>
        <strain evidence="1 2">NIES-515</strain>
    </source>
</reference>
<evidence type="ECO:0000313" key="2">
    <source>
        <dbReference type="Proteomes" id="UP001526143"/>
    </source>
</evidence>
<comment type="caution">
    <text evidence="1">The sequence shown here is derived from an EMBL/GenBank/DDBJ whole genome shotgun (WGS) entry which is preliminary data.</text>
</comment>
<sequence>MWDILLQAAAAFVVGATVSYGFATIVEALSRAFSKLWENLVIASQEIFGYLREATKYYLALVAQFLDNNWSEIESYLRQEFGYRSEWLIGIFRDGLDILIAIADPNQQHKNPVVISITALDSKQQAEVQLPTIQNPIVTALTV</sequence>
<evidence type="ECO:0000313" key="1">
    <source>
        <dbReference type="EMBL" id="MCV3217396.1"/>
    </source>
</evidence>
<dbReference type="RefSeq" id="WP_263749101.1">
    <property type="nucleotide sequence ID" value="NZ_JAOWRF010000405.1"/>
</dbReference>
<dbReference type="Proteomes" id="UP001526143">
    <property type="component" value="Unassembled WGS sequence"/>
</dbReference>
<dbReference type="EMBL" id="JAOWRF010000405">
    <property type="protein sequence ID" value="MCV3217396.1"/>
    <property type="molecule type" value="Genomic_DNA"/>
</dbReference>
<name>A0ABT3B7N7_9CYAN</name>
<gene>
    <name evidence="1" type="ORF">OGM63_28465</name>
</gene>
<accession>A0ABT3B7N7</accession>
<organism evidence="1 2">
    <name type="scientific">Plectonema radiosum NIES-515</name>
    <dbReference type="NCBI Taxonomy" id="2986073"/>
    <lineage>
        <taxon>Bacteria</taxon>
        <taxon>Bacillati</taxon>
        <taxon>Cyanobacteriota</taxon>
        <taxon>Cyanophyceae</taxon>
        <taxon>Oscillatoriophycideae</taxon>
        <taxon>Oscillatoriales</taxon>
        <taxon>Microcoleaceae</taxon>
        <taxon>Plectonema</taxon>
    </lineage>
</organism>
<proteinExistence type="predicted"/>